<dbReference type="GO" id="GO:0008270">
    <property type="term" value="F:zinc ion binding"/>
    <property type="evidence" value="ECO:0007669"/>
    <property type="project" value="UniProtKB-KW"/>
</dbReference>
<evidence type="ECO:0000256" key="3">
    <source>
        <dbReference type="ARBA" id="ARBA00022737"/>
    </source>
</evidence>
<feature type="region of interest" description="Disordered" evidence="9">
    <location>
        <begin position="1"/>
        <end position="28"/>
    </location>
</feature>
<keyword evidence="5" id="KW-0862">Zinc</keyword>
<dbReference type="InterPro" id="IPR050589">
    <property type="entry name" value="Ikaros_C2H2-ZF"/>
</dbReference>
<feature type="domain" description="C2H2-type" evidence="10">
    <location>
        <begin position="486"/>
        <end position="508"/>
    </location>
</feature>
<dbReference type="InterPro" id="IPR013087">
    <property type="entry name" value="Znf_C2H2_type"/>
</dbReference>
<accession>A0A653BQ95</accession>
<dbReference type="GO" id="GO:0005634">
    <property type="term" value="C:nucleus"/>
    <property type="evidence" value="ECO:0007669"/>
    <property type="project" value="UniProtKB-SubCell"/>
</dbReference>
<reference evidence="11 12" key="1">
    <citation type="submission" date="2019-01" db="EMBL/GenBank/DDBJ databases">
        <authorList>
            <person name="Sayadi A."/>
        </authorList>
    </citation>
    <scope>NUCLEOTIDE SEQUENCE [LARGE SCALE GENOMIC DNA]</scope>
</reference>
<evidence type="ECO:0000256" key="8">
    <source>
        <dbReference type="PROSITE-ProRule" id="PRU00042"/>
    </source>
</evidence>
<dbReference type="PANTHER" id="PTHR24404">
    <property type="entry name" value="ZINC FINGER PROTEIN"/>
    <property type="match status" value="1"/>
</dbReference>
<feature type="domain" description="C2H2-type" evidence="10">
    <location>
        <begin position="241"/>
        <end position="268"/>
    </location>
</feature>
<gene>
    <name evidence="11" type="ORF">CALMAC_LOCUS2858</name>
</gene>
<evidence type="ECO:0000256" key="9">
    <source>
        <dbReference type="SAM" id="MobiDB-lite"/>
    </source>
</evidence>
<keyword evidence="6" id="KW-0238">DNA-binding</keyword>
<sequence>MNSEAGETIPSKKPKEEPVVIKKETDEHSDEYGIGLNRIKTEPSEDHWVETVANNKEASVEANNKLAVKTNNGEFEAAGVIEQLFIKNEDDPNIETMSILNSIKSEPSEVEWDNCEADKINVFGLDLENNGSESEMDVDSKVDISKTDSNRIKNENRESDNVEGCAESEQLKYQLAAVKSETDMETEEFKVVEITEEYIVKSGSELSMDATPDIASTSLAKSKFLGKQHQVEYKKADSKPFSCYNCNHITYSKHDLIRHMKMHSKEKSGHCSRSDCTFETCLQCHAKFKSKTALYDHMNTKHAVNNDFLEPTLSDLDIAGILSICIHCSATFKSKVSLDDHIIRKHPDFISSVARKIFECAECFYKTSIKNNFKNHMAVHGFSYRVDPCSHCDATFKSKVSLDDHILKKHPEFVTSITRKIYKCSKCVYQTTVKNHFNDHMSVHPETATSCICIYCNTPLKSKRALDDHVVRKHPDLATPVGRKIFECTECSYRTIQKSYLANHMLTHFKTFSSYKLSTCVHCSATFKSTRGLDDHVVKNHPNFITSIARKIHECAKCGYKTILKYDYDKHNATVHPETPSPYKRRECLHCAAAFTSRMMLDNHVVKKHPDFINSVTSKLYQCTDCQYKTTMRHDFNRHTAVHEGTTSSYQVACTHCNVKLKSKRALDDHVVRKHPEFVRSVSRKIHECSICCYKTLHKSSFDKHMTTHAETALSGGISRCIHCDTIFLDDNVPEKQPNGLTSDTKRIFECSKCLLKLE</sequence>
<keyword evidence="3" id="KW-0677">Repeat</keyword>
<name>A0A653BQ95_CALMS</name>
<evidence type="ECO:0000259" key="10">
    <source>
        <dbReference type="PROSITE" id="PS50157"/>
    </source>
</evidence>
<dbReference type="SUPFAM" id="SSF57667">
    <property type="entry name" value="beta-beta-alpha zinc fingers"/>
    <property type="match status" value="1"/>
</dbReference>
<evidence type="ECO:0000313" key="12">
    <source>
        <dbReference type="Proteomes" id="UP000410492"/>
    </source>
</evidence>
<dbReference type="GO" id="GO:0006357">
    <property type="term" value="P:regulation of transcription by RNA polymerase II"/>
    <property type="evidence" value="ECO:0007669"/>
    <property type="project" value="TreeGrafter"/>
</dbReference>
<keyword evidence="12" id="KW-1185">Reference proteome</keyword>
<dbReference type="Gene3D" id="3.30.160.60">
    <property type="entry name" value="Classic Zinc Finger"/>
    <property type="match status" value="6"/>
</dbReference>
<keyword evidence="2" id="KW-0479">Metal-binding</keyword>
<dbReference type="GO" id="GO:0000978">
    <property type="term" value="F:RNA polymerase II cis-regulatory region sequence-specific DNA binding"/>
    <property type="evidence" value="ECO:0007669"/>
    <property type="project" value="TreeGrafter"/>
</dbReference>
<evidence type="ECO:0000256" key="7">
    <source>
        <dbReference type="ARBA" id="ARBA00023242"/>
    </source>
</evidence>
<dbReference type="OrthoDB" id="3561125at2759"/>
<protein>
    <recommendedName>
        <fullName evidence="10">C2H2-type domain-containing protein</fullName>
    </recommendedName>
</protein>
<dbReference type="Pfam" id="PF00096">
    <property type="entry name" value="zf-C2H2"/>
    <property type="match status" value="1"/>
</dbReference>
<evidence type="ECO:0000313" key="11">
    <source>
        <dbReference type="EMBL" id="VEN37684.1"/>
    </source>
</evidence>
<dbReference type="EMBL" id="CAACVG010003655">
    <property type="protein sequence ID" value="VEN37684.1"/>
    <property type="molecule type" value="Genomic_DNA"/>
</dbReference>
<keyword evidence="7" id="KW-0539">Nucleus</keyword>
<proteinExistence type="predicted"/>
<dbReference type="AlphaFoldDB" id="A0A653BQ95"/>
<evidence type="ECO:0000256" key="6">
    <source>
        <dbReference type="ARBA" id="ARBA00023125"/>
    </source>
</evidence>
<evidence type="ECO:0000256" key="2">
    <source>
        <dbReference type="ARBA" id="ARBA00022723"/>
    </source>
</evidence>
<evidence type="ECO:0000256" key="4">
    <source>
        <dbReference type="ARBA" id="ARBA00022771"/>
    </source>
</evidence>
<feature type="domain" description="C2H2-type" evidence="10">
    <location>
        <begin position="621"/>
        <end position="648"/>
    </location>
</feature>
<comment type="subcellular location">
    <subcellularLocation>
        <location evidence="1">Nucleus</location>
    </subcellularLocation>
</comment>
<dbReference type="PROSITE" id="PS50157">
    <property type="entry name" value="ZINC_FINGER_C2H2_2"/>
    <property type="match status" value="3"/>
</dbReference>
<dbReference type="FunFam" id="3.30.160.60:FF:000446">
    <property type="entry name" value="Zinc finger protein"/>
    <property type="match status" value="1"/>
</dbReference>
<dbReference type="GO" id="GO:0003700">
    <property type="term" value="F:DNA-binding transcription factor activity"/>
    <property type="evidence" value="ECO:0007669"/>
    <property type="project" value="TreeGrafter"/>
</dbReference>
<feature type="compositionally biased region" description="Basic and acidic residues" evidence="9">
    <location>
        <begin position="13"/>
        <end position="26"/>
    </location>
</feature>
<dbReference type="SMART" id="SM00355">
    <property type="entry name" value="ZnF_C2H2"/>
    <property type="match status" value="14"/>
</dbReference>
<dbReference type="PROSITE" id="PS00028">
    <property type="entry name" value="ZINC_FINGER_C2H2_1"/>
    <property type="match status" value="5"/>
</dbReference>
<evidence type="ECO:0000256" key="5">
    <source>
        <dbReference type="ARBA" id="ARBA00022833"/>
    </source>
</evidence>
<dbReference type="InterPro" id="IPR036236">
    <property type="entry name" value="Znf_C2H2_sf"/>
</dbReference>
<dbReference type="PANTHER" id="PTHR24404:SF110">
    <property type="entry name" value="C2H2-TYPE DOMAIN-CONTAINING PROTEIN"/>
    <property type="match status" value="1"/>
</dbReference>
<organism evidence="11 12">
    <name type="scientific">Callosobruchus maculatus</name>
    <name type="common">Southern cowpea weevil</name>
    <name type="synonym">Pulse bruchid</name>
    <dbReference type="NCBI Taxonomy" id="64391"/>
    <lineage>
        <taxon>Eukaryota</taxon>
        <taxon>Metazoa</taxon>
        <taxon>Ecdysozoa</taxon>
        <taxon>Arthropoda</taxon>
        <taxon>Hexapoda</taxon>
        <taxon>Insecta</taxon>
        <taxon>Pterygota</taxon>
        <taxon>Neoptera</taxon>
        <taxon>Endopterygota</taxon>
        <taxon>Coleoptera</taxon>
        <taxon>Polyphaga</taxon>
        <taxon>Cucujiformia</taxon>
        <taxon>Chrysomeloidea</taxon>
        <taxon>Chrysomelidae</taxon>
        <taxon>Bruchinae</taxon>
        <taxon>Bruchini</taxon>
        <taxon>Callosobruchus</taxon>
    </lineage>
</organism>
<keyword evidence="4 8" id="KW-0863">Zinc-finger</keyword>
<evidence type="ECO:0000256" key="1">
    <source>
        <dbReference type="ARBA" id="ARBA00004123"/>
    </source>
</evidence>
<dbReference type="Proteomes" id="UP000410492">
    <property type="component" value="Unassembled WGS sequence"/>
</dbReference>